<dbReference type="GO" id="GO:0005507">
    <property type="term" value="F:copper ion binding"/>
    <property type="evidence" value="ECO:0007669"/>
    <property type="project" value="InterPro"/>
</dbReference>
<dbReference type="GO" id="GO:0016491">
    <property type="term" value="F:oxidoreductase activity"/>
    <property type="evidence" value="ECO:0007669"/>
    <property type="project" value="UniProtKB-KW"/>
</dbReference>
<keyword evidence="6" id="KW-0325">Glycoprotein</keyword>
<dbReference type="FunFam" id="2.60.40.420:FF:000021">
    <property type="entry name" value="Extracellular dihydrogeodin oxidase/laccase"/>
    <property type="match status" value="1"/>
</dbReference>
<feature type="domain" description="Plastocyanin-like" evidence="9">
    <location>
        <begin position="89"/>
        <end position="202"/>
    </location>
</feature>
<sequence length="594" mass="66357">MGVAGSQMKREVAVNTFQPQSVASQLSQQRTNGKSLLGTLLAPLLPIFLGNNPLPNGYPWSLLDLDTNYYQNCPRTGVIRSYDFTIGRGVIAPDGYQRDVLLVNGAFPGPLIEANWGDTIQVTVHNNISAPEEGLALHWHGFQMSGSPWEDGVPAVTQCPIPPGKSFTYSFEAELYGSSWYHSHYSAQYAGGLVGPMVIYGPREKKYDIDIGPVLLSDWYHKEYYDLVEETMKPHGKLFFSDNNLINGKNNFDCSKLPADDKTPCNSNAGISKFKFKRGKTHRLRLVNAGCEALQRFSIDGHKMTVIANDFVTVEPYETDVVTLGIGQRTDVLVNANGKLDAYWMRANISEPCSLANQPHAYAAIYYDGADETKAPRSEAWNRPDPGTCANDDLKRTRPKMKLRLPEPDLTYEMEVKLFKNESGVTLWSFDGVDFRGNYNSPTLLLSNLGNFTFEKQWNVKNTNNAKSVRVHVKNLTPAAHPMHLHGFNMYILHEGAGEWDGTIVNANNPQRRDVIQLRKKGHLVMQFDAGENPGVWPFHCHIAWHASAGFFTQFVTGADALQKLRPPSVVAETCRQWGEWTNTNIPDQIDSGL</sequence>
<dbReference type="PANTHER" id="PTHR11709">
    <property type="entry name" value="MULTI-COPPER OXIDASE"/>
    <property type="match status" value="1"/>
</dbReference>
<dbReference type="InterPro" id="IPR001117">
    <property type="entry name" value="Cu-oxidase_2nd"/>
</dbReference>
<dbReference type="STRING" id="94208.A0A2S4KU66"/>
<dbReference type="InterPro" id="IPR008972">
    <property type="entry name" value="Cupredoxin"/>
</dbReference>
<reference evidence="10 11" key="1">
    <citation type="submission" date="2018-01" db="EMBL/GenBank/DDBJ databases">
        <title>Harnessing the power of phylogenomics to disentangle the directionality and signatures of interkingdom host jumping in the parasitic fungal genus Tolypocladium.</title>
        <authorList>
            <person name="Quandt C.A."/>
            <person name="Patterson W."/>
            <person name="Spatafora J.W."/>
        </authorList>
    </citation>
    <scope>NUCLEOTIDE SEQUENCE [LARGE SCALE GENOMIC DNA]</scope>
    <source>
        <strain evidence="10 11">NRBC 100945</strain>
    </source>
</reference>
<keyword evidence="11" id="KW-1185">Reference proteome</keyword>
<evidence type="ECO:0000256" key="3">
    <source>
        <dbReference type="ARBA" id="ARBA00022737"/>
    </source>
</evidence>
<feature type="domain" description="Plastocyanin-like" evidence="8">
    <location>
        <begin position="450"/>
        <end position="558"/>
    </location>
</feature>
<keyword evidence="4" id="KW-0560">Oxidoreductase</keyword>
<evidence type="ECO:0000259" key="8">
    <source>
        <dbReference type="Pfam" id="PF07731"/>
    </source>
</evidence>
<dbReference type="InterPro" id="IPR011706">
    <property type="entry name" value="Cu-oxidase_C"/>
</dbReference>
<evidence type="ECO:0000256" key="6">
    <source>
        <dbReference type="ARBA" id="ARBA00023180"/>
    </source>
</evidence>
<gene>
    <name evidence="10" type="ORF">TPAR_06118</name>
</gene>
<dbReference type="CDD" id="cd13880">
    <property type="entry name" value="CuRO_2_MaLCC_like"/>
    <property type="match status" value="1"/>
</dbReference>
<dbReference type="CDD" id="cd13854">
    <property type="entry name" value="CuRO_1_MaLCC_like"/>
    <property type="match status" value="1"/>
</dbReference>
<dbReference type="Gene3D" id="2.60.40.420">
    <property type="entry name" value="Cupredoxins - blue copper proteins"/>
    <property type="match status" value="3"/>
</dbReference>
<comment type="similarity">
    <text evidence="1">Belongs to the multicopper oxidase family.</text>
</comment>
<keyword evidence="5" id="KW-0186">Copper</keyword>
<dbReference type="Pfam" id="PF07732">
    <property type="entry name" value="Cu-oxidase_3"/>
    <property type="match status" value="1"/>
</dbReference>
<keyword evidence="2" id="KW-0479">Metal-binding</keyword>
<evidence type="ECO:0000256" key="4">
    <source>
        <dbReference type="ARBA" id="ARBA00023002"/>
    </source>
</evidence>
<accession>A0A2S4KU66</accession>
<dbReference type="PANTHER" id="PTHR11709:SF145">
    <property type="entry name" value="LCC1"/>
    <property type="match status" value="1"/>
</dbReference>
<name>A0A2S4KU66_9HYPO</name>
<dbReference type="EMBL" id="PKSG01000658">
    <property type="protein sequence ID" value="POR33707.1"/>
    <property type="molecule type" value="Genomic_DNA"/>
</dbReference>
<dbReference type="AlphaFoldDB" id="A0A2S4KU66"/>
<evidence type="ECO:0000313" key="11">
    <source>
        <dbReference type="Proteomes" id="UP000237481"/>
    </source>
</evidence>
<evidence type="ECO:0000256" key="2">
    <source>
        <dbReference type="ARBA" id="ARBA00022723"/>
    </source>
</evidence>
<evidence type="ECO:0000259" key="9">
    <source>
        <dbReference type="Pfam" id="PF07732"/>
    </source>
</evidence>
<proteinExistence type="inferred from homology"/>
<protein>
    <submittedName>
        <fullName evidence="10">Ascorbase and Cu-oxidase</fullName>
    </submittedName>
</protein>
<comment type="caution">
    <text evidence="10">The sequence shown here is derived from an EMBL/GenBank/DDBJ whole genome shotgun (WGS) entry which is preliminary data.</text>
</comment>
<dbReference type="InterPro" id="IPR045087">
    <property type="entry name" value="Cu-oxidase_fam"/>
</dbReference>
<organism evidence="10 11">
    <name type="scientific">Tolypocladium paradoxum</name>
    <dbReference type="NCBI Taxonomy" id="94208"/>
    <lineage>
        <taxon>Eukaryota</taxon>
        <taxon>Fungi</taxon>
        <taxon>Dikarya</taxon>
        <taxon>Ascomycota</taxon>
        <taxon>Pezizomycotina</taxon>
        <taxon>Sordariomycetes</taxon>
        <taxon>Hypocreomycetidae</taxon>
        <taxon>Hypocreales</taxon>
        <taxon>Ophiocordycipitaceae</taxon>
        <taxon>Tolypocladium</taxon>
    </lineage>
</organism>
<evidence type="ECO:0000259" key="7">
    <source>
        <dbReference type="Pfam" id="PF00394"/>
    </source>
</evidence>
<evidence type="ECO:0000313" key="10">
    <source>
        <dbReference type="EMBL" id="POR33707.1"/>
    </source>
</evidence>
<keyword evidence="3" id="KW-0677">Repeat</keyword>
<dbReference type="Pfam" id="PF00394">
    <property type="entry name" value="Cu-oxidase"/>
    <property type="match status" value="1"/>
</dbReference>
<evidence type="ECO:0000256" key="1">
    <source>
        <dbReference type="ARBA" id="ARBA00010609"/>
    </source>
</evidence>
<feature type="domain" description="Plastocyanin-like" evidence="7">
    <location>
        <begin position="213"/>
        <end position="369"/>
    </location>
</feature>
<dbReference type="Proteomes" id="UP000237481">
    <property type="component" value="Unassembled WGS sequence"/>
</dbReference>
<dbReference type="OrthoDB" id="2121828at2759"/>
<dbReference type="InterPro" id="IPR011707">
    <property type="entry name" value="Cu-oxidase-like_N"/>
</dbReference>
<evidence type="ECO:0000256" key="5">
    <source>
        <dbReference type="ARBA" id="ARBA00023008"/>
    </source>
</evidence>
<dbReference type="CDD" id="cd13901">
    <property type="entry name" value="CuRO_3_MaLCC_like"/>
    <property type="match status" value="1"/>
</dbReference>
<dbReference type="SUPFAM" id="SSF49503">
    <property type="entry name" value="Cupredoxins"/>
    <property type="match status" value="3"/>
</dbReference>
<dbReference type="Pfam" id="PF07731">
    <property type="entry name" value="Cu-oxidase_2"/>
    <property type="match status" value="1"/>
</dbReference>
<dbReference type="FunFam" id="2.60.40.420:FF:000038">
    <property type="entry name" value="Extracellular dihydrogeodin oxidase/laccase"/>
    <property type="match status" value="1"/>
</dbReference>